<feature type="transmembrane region" description="Helical" evidence="6">
    <location>
        <begin position="220"/>
        <end position="238"/>
    </location>
</feature>
<feature type="transmembrane region" description="Helical" evidence="6">
    <location>
        <begin position="29"/>
        <end position="51"/>
    </location>
</feature>
<dbReference type="InterPro" id="IPR050638">
    <property type="entry name" value="AA-Vitamin_Transporters"/>
</dbReference>
<evidence type="ECO:0000313" key="9">
    <source>
        <dbReference type="Proteomes" id="UP001596002"/>
    </source>
</evidence>
<keyword evidence="9" id="KW-1185">Reference proteome</keyword>
<evidence type="ECO:0000313" key="8">
    <source>
        <dbReference type="EMBL" id="MFC4767727.1"/>
    </source>
</evidence>
<dbReference type="InterPro" id="IPR000620">
    <property type="entry name" value="EamA_dom"/>
</dbReference>
<feature type="domain" description="EamA" evidence="7">
    <location>
        <begin position="5"/>
        <end position="136"/>
    </location>
</feature>
<accession>A0ABV9Q4Y7</accession>
<sequence length="306" mass="34143">MQKKLLFVVLCLVWGSTWLAIKIGVNEVPPLWLAGTRFFMAGLLLVIWYRWKEGPFKIDKKDWLPILKLGFLVIAVTFGLIFWGEQWVSSGLTAVLVQGLIPIFMYIFSSMYGYDRFNLTRGIGILLGIAGILIIFLPVIKSPDTVLEFFGMLAITVGTLAYCWGSVMSKDTLNKYSTILVSGFENLFGGLLLMAVSPFFEWSELMSGSLFFAGSSLMSWLYLVLIGSIVGFTIYIYLLKEWGAVRVSVYSFITPVVALLLGAMFYDETITVSKVIGTLVILLGVWVTTRAGQFNKLVVSKENSSM</sequence>
<keyword evidence="3 6" id="KW-0812">Transmembrane</keyword>
<dbReference type="SUPFAM" id="SSF103481">
    <property type="entry name" value="Multidrug resistance efflux transporter EmrE"/>
    <property type="match status" value="2"/>
</dbReference>
<feature type="transmembrane region" description="Helical" evidence="6">
    <location>
        <begin position="89"/>
        <end position="108"/>
    </location>
</feature>
<dbReference type="EMBL" id="JBHSHC010000086">
    <property type="protein sequence ID" value="MFC4767727.1"/>
    <property type="molecule type" value="Genomic_DNA"/>
</dbReference>
<keyword evidence="4 6" id="KW-1133">Transmembrane helix</keyword>
<feature type="transmembrane region" description="Helical" evidence="6">
    <location>
        <begin position="120"/>
        <end position="140"/>
    </location>
</feature>
<dbReference type="InterPro" id="IPR037185">
    <property type="entry name" value="EmrE-like"/>
</dbReference>
<evidence type="ECO:0000256" key="5">
    <source>
        <dbReference type="ARBA" id="ARBA00023136"/>
    </source>
</evidence>
<feature type="transmembrane region" description="Helical" evidence="6">
    <location>
        <begin position="63"/>
        <end position="83"/>
    </location>
</feature>
<dbReference type="Gene3D" id="1.10.3730.20">
    <property type="match status" value="1"/>
</dbReference>
<dbReference type="Pfam" id="PF00892">
    <property type="entry name" value="EamA"/>
    <property type="match status" value="2"/>
</dbReference>
<evidence type="ECO:0000256" key="1">
    <source>
        <dbReference type="ARBA" id="ARBA00004127"/>
    </source>
</evidence>
<evidence type="ECO:0000256" key="3">
    <source>
        <dbReference type="ARBA" id="ARBA00022692"/>
    </source>
</evidence>
<dbReference type="RefSeq" id="WP_380025647.1">
    <property type="nucleotide sequence ID" value="NZ_JBHSHC010000086.1"/>
</dbReference>
<gene>
    <name evidence="8" type="ORF">ACFO8Q_10190</name>
</gene>
<reference evidence="9" key="1">
    <citation type="journal article" date="2019" name="Int. J. Syst. Evol. Microbiol.">
        <title>The Global Catalogue of Microorganisms (GCM) 10K type strain sequencing project: providing services to taxonomists for standard genome sequencing and annotation.</title>
        <authorList>
            <consortium name="The Broad Institute Genomics Platform"/>
            <consortium name="The Broad Institute Genome Sequencing Center for Infectious Disease"/>
            <person name="Wu L."/>
            <person name="Ma J."/>
        </authorList>
    </citation>
    <scope>NUCLEOTIDE SEQUENCE [LARGE SCALE GENOMIC DNA]</scope>
    <source>
        <strain evidence="9">WYCCWR 12678</strain>
    </source>
</reference>
<dbReference type="PANTHER" id="PTHR32322:SF2">
    <property type="entry name" value="EAMA DOMAIN-CONTAINING PROTEIN"/>
    <property type="match status" value="1"/>
</dbReference>
<feature type="transmembrane region" description="Helical" evidence="6">
    <location>
        <begin position="247"/>
        <end position="266"/>
    </location>
</feature>
<comment type="subcellular location">
    <subcellularLocation>
        <location evidence="1">Endomembrane system</location>
        <topology evidence="1">Multi-pass membrane protein</topology>
    </subcellularLocation>
</comment>
<feature type="transmembrane region" description="Helical" evidence="6">
    <location>
        <begin position="146"/>
        <end position="167"/>
    </location>
</feature>
<dbReference type="PANTHER" id="PTHR32322">
    <property type="entry name" value="INNER MEMBRANE TRANSPORTER"/>
    <property type="match status" value="1"/>
</dbReference>
<comment type="caution">
    <text evidence="8">The sequence shown here is derived from an EMBL/GenBank/DDBJ whole genome shotgun (WGS) entry which is preliminary data.</text>
</comment>
<name>A0ABV9Q4Y7_9BACL</name>
<feature type="transmembrane region" description="Helical" evidence="6">
    <location>
        <begin position="179"/>
        <end position="200"/>
    </location>
</feature>
<proteinExistence type="inferred from homology"/>
<protein>
    <submittedName>
        <fullName evidence="8">DMT family transporter</fullName>
    </submittedName>
</protein>
<comment type="similarity">
    <text evidence="2">Belongs to the EamA transporter family.</text>
</comment>
<feature type="transmembrane region" description="Helical" evidence="6">
    <location>
        <begin position="272"/>
        <end position="289"/>
    </location>
</feature>
<evidence type="ECO:0000256" key="2">
    <source>
        <dbReference type="ARBA" id="ARBA00007362"/>
    </source>
</evidence>
<dbReference type="Proteomes" id="UP001596002">
    <property type="component" value="Unassembled WGS sequence"/>
</dbReference>
<evidence type="ECO:0000259" key="7">
    <source>
        <dbReference type="Pfam" id="PF00892"/>
    </source>
</evidence>
<evidence type="ECO:0000256" key="4">
    <source>
        <dbReference type="ARBA" id="ARBA00022989"/>
    </source>
</evidence>
<organism evidence="8 9">
    <name type="scientific">Effusibacillus consociatus</name>
    <dbReference type="NCBI Taxonomy" id="1117041"/>
    <lineage>
        <taxon>Bacteria</taxon>
        <taxon>Bacillati</taxon>
        <taxon>Bacillota</taxon>
        <taxon>Bacilli</taxon>
        <taxon>Bacillales</taxon>
        <taxon>Alicyclobacillaceae</taxon>
        <taxon>Effusibacillus</taxon>
    </lineage>
</organism>
<evidence type="ECO:0000256" key="6">
    <source>
        <dbReference type="SAM" id="Phobius"/>
    </source>
</evidence>
<keyword evidence="5 6" id="KW-0472">Membrane</keyword>
<feature type="domain" description="EamA" evidence="7">
    <location>
        <begin position="150"/>
        <end position="289"/>
    </location>
</feature>